<keyword evidence="7" id="KW-0378">Hydrolase</keyword>
<keyword evidence="15" id="KW-1185">Reference proteome</keyword>
<feature type="domain" description="Peptidase A1" evidence="13">
    <location>
        <begin position="100"/>
        <end position="456"/>
    </location>
</feature>
<evidence type="ECO:0000256" key="2">
    <source>
        <dbReference type="ARBA" id="ARBA00007447"/>
    </source>
</evidence>
<dbReference type="AlphaFoldDB" id="A0ABD3HS12"/>
<dbReference type="InterPro" id="IPR034161">
    <property type="entry name" value="Pepsin-like_plant"/>
</dbReference>
<gene>
    <name evidence="14" type="ORF">R1sor_006973</name>
</gene>
<dbReference type="PANTHER" id="PTHR13683:SF375">
    <property type="entry name" value="PEPTIDASE A1 DOMAIN-CONTAINING PROTEIN"/>
    <property type="match status" value="1"/>
</dbReference>
<evidence type="ECO:0000256" key="1">
    <source>
        <dbReference type="ARBA" id="ARBA00004370"/>
    </source>
</evidence>
<dbReference type="InterPro" id="IPR001461">
    <property type="entry name" value="Aspartic_peptidase_A1"/>
</dbReference>
<evidence type="ECO:0000256" key="3">
    <source>
        <dbReference type="ARBA" id="ARBA00022670"/>
    </source>
</evidence>
<keyword evidence="8 12" id="KW-1133">Transmembrane helix</keyword>
<keyword evidence="6" id="KW-0064">Aspartyl protease</keyword>
<dbReference type="SUPFAM" id="SSF50630">
    <property type="entry name" value="Acid proteases"/>
    <property type="match status" value="1"/>
</dbReference>
<dbReference type="InterPro" id="IPR033121">
    <property type="entry name" value="PEPTIDASE_A1"/>
</dbReference>
<keyword evidence="9 12" id="KW-0472">Membrane</keyword>
<evidence type="ECO:0000256" key="5">
    <source>
        <dbReference type="ARBA" id="ARBA00022729"/>
    </source>
</evidence>
<evidence type="ECO:0000256" key="11">
    <source>
        <dbReference type="PIRSR" id="PIRSR601461-1"/>
    </source>
</evidence>
<keyword evidence="5" id="KW-0732">Signal</keyword>
<keyword evidence="4 12" id="KW-0812">Transmembrane</keyword>
<dbReference type="GO" id="GO:0004190">
    <property type="term" value="F:aspartic-type endopeptidase activity"/>
    <property type="evidence" value="ECO:0007669"/>
    <property type="project" value="UniProtKB-KW"/>
</dbReference>
<dbReference type="InterPro" id="IPR032799">
    <property type="entry name" value="TAXi_C"/>
</dbReference>
<keyword evidence="10" id="KW-0325">Glycoprotein</keyword>
<keyword evidence="3" id="KW-0645">Protease</keyword>
<dbReference type="Proteomes" id="UP001633002">
    <property type="component" value="Unassembled WGS sequence"/>
</dbReference>
<dbReference type="Pfam" id="PF14541">
    <property type="entry name" value="TAXi_C"/>
    <property type="match status" value="1"/>
</dbReference>
<dbReference type="GO" id="GO:0016020">
    <property type="term" value="C:membrane"/>
    <property type="evidence" value="ECO:0007669"/>
    <property type="project" value="UniProtKB-SubCell"/>
</dbReference>
<comment type="similarity">
    <text evidence="2">Belongs to the peptidase A1 family.</text>
</comment>
<dbReference type="PROSITE" id="PS51767">
    <property type="entry name" value="PEPTIDASE_A1"/>
    <property type="match status" value="1"/>
</dbReference>
<accession>A0ABD3HS12</accession>
<evidence type="ECO:0000256" key="4">
    <source>
        <dbReference type="ARBA" id="ARBA00022692"/>
    </source>
</evidence>
<evidence type="ECO:0000256" key="9">
    <source>
        <dbReference type="ARBA" id="ARBA00023136"/>
    </source>
</evidence>
<dbReference type="CDD" id="cd05476">
    <property type="entry name" value="pepsin_A_like_plant"/>
    <property type="match status" value="1"/>
</dbReference>
<dbReference type="Gene3D" id="2.40.70.10">
    <property type="entry name" value="Acid Proteases"/>
    <property type="match status" value="2"/>
</dbReference>
<dbReference type="InterPro" id="IPR021109">
    <property type="entry name" value="Peptidase_aspartic_dom_sf"/>
</dbReference>
<reference evidence="14 15" key="1">
    <citation type="submission" date="2024-09" db="EMBL/GenBank/DDBJ databases">
        <title>Chromosome-scale assembly of Riccia sorocarpa.</title>
        <authorList>
            <person name="Paukszto L."/>
        </authorList>
    </citation>
    <scope>NUCLEOTIDE SEQUENCE [LARGE SCALE GENOMIC DNA]</scope>
    <source>
        <strain evidence="14">LP-2024</strain>
        <tissue evidence="14">Aerial parts of the thallus</tissue>
    </source>
</reference>
<dbReference type="InterPro" id="IPR032861">
    <property type="entry name" value="TAXi_N"/>
</dbReference>
<feature type="active site" evidence="11">
    <location>
        <position position="337"/>
    </location>
</feature>
<evidence type="ECO:0000256" key="6">
    <source>
        <dbReference type="ARBA" id="ARBA00022750"/>
    </source>
</evidence>
<dbReference type="GO" id="GO:0006508">
    <property type="term" value="P:proteolysis"/>
    <property type="evidence" value="ECO:0007669"/>
    <property type="project" value="UniProtKB-KW"/>
</dbReference>
<comment type="subcellular location">
    <subcellularLocation>
        <location evidence="1">Membrane</location>
    </subcellularLocation>
</comment>
<proteinExistence type="inferred from homology"/>
<dbReference type="Pfam" id="PF14543">
    <property type="entry name" value="TAXi_N"/>
    <property type="match status" value="1"/>
</dbReference>
<organism evidence="14 15">
    <name type="scientific">Riccia sorocarpa</name>
    <dbReference type="NCBI Taxonomy" id="122646"/>
    <lineage>
        <taxon>Eukaryota</taxon>
        <taxon>Viridiplantae</taxon>
        <taxon>Streptophyta</taxon>
        <taxon>Embryophyta</taxon>
        <taxon>Marchantiophyta</taxon>
        <taxon>Marchantiopsida</taxon>
        <taxon>Marchantiidae</taxon>
        <taxon>Marchantiales</taxon>
        <taxon>Ricciaceae</taxon>
        <taxon>Riccia</taxon>
    </lineage>
</organism>
<evidence type="ECO:0000256" key="7">
    <source>
        <dbReference type="ARBA" id="ARBA00022801"/>
    </source>
</evidence>
<dbReference type="PRINTS" id="PR00792">
    <property type="entry name" value="PEPSIN"/>
</dbReference>
<dbReference type="PANTHER" id="PTHR13683">
    <property type="entry name" value="ASPARTYL PROTEASES"/>
    <property type="match status" value="1"/>
</dbReference>
<evidence type="ECO:0000256" key="10">
    <source>
        <dbReference type="ARBA" id="ARBA00023180"/>
    </source>
</evidence>
<dbReference type="EMBL" id="JBJQOH010000003">
    <property type="protein sequence ID" value="KAL3693322.1"/>
    <property type="molecule type" value="Genomic_DNA"/>
</dbReference>
<feature type="transmembrane region" description="Helical" evidence="12">
    <location>
        <begin position="492"/>
        <end position="512"/>
    </location>
</feature>
<name>A0ABD3HS12_9MARC</name>
<comment type="caution">
    <text evidence="14">The sequence shown here is derived from an EMBL/GenBank/DDBJ whole genome shotgun (WGS) entry which is preliminary data.</text>
</comment>
<protein>
    <recommendedName>
        <fullName evidence="13">Peptidase A1 domain-containing protein</fullName>
    </recommendedName>
</protein>
<feature type="active site" evidence="11">
    <location>
        <position position="118"/>
    </location>
</feature>
<evidence type="ECO:0000313" key="14">
    <source>
        <dbReference type="EMBL" id="KAL3693322.1"/>
    </source>
</evidence>
<evidence type="ECO:0000256" key="12">
    <source>
        <dbReference type="SAM" id="Phobius"/>
    </source>
</evidence>
<evidence type="ECO:0000256" key="8">
    <source>
        <dbReference type="ARBA" id="ARBA00022989"/>
    </source>
</evidence>
<sequence>MTVGTEDVRCRWQRILYTITVWLLLSHNLELTGAKLILPVKRSFSQLEGSGLHEGAGGMTKEHFRKLKDHDFQRSQRHQRRLSAVADFPLDGNEYYVGLYYTELGLGTPPQRYFVQVDTGSDLLWVNCKPCVRCPRESNLNIPLNLYDPQGTSTGKNISCMSSDCRTLASISSSQCVDRSCYYAFGYGDGSTTMGYLVEDVLTFSTIVGNNTVKNATANIVFGCGFNQTGTSLTTSDRAVDGIMGFGRQVLSVVSQLADGDFTTNEFAHCLQGDTGHGGLFVVGDIQETGLVYTPMVANQFHYNVNLQRISVGDTMLDIDPDVFAVTSDGGGGTIFDSGTTLALLADKAFDAFVNQLLAVVSVPYITIADTTCFEHSSRDVSSVFPSVTLYFEGGAQMQLKPENYLYRQQVSVSSQWCLAWSSSSSSGLDLSILGDIVLKNKLVVYDIENEQIGWMDFNCQSSVKVSGGNGSGSQEVSPGLVNISSGFSPSVAASLLLPMVYLTVALLSISFRTFT</sequence>
<evidence type="ECO:0000313" key="15">
    <source>
        <dbReference type="Proteomes" id="UP001633002"/>
    </source>
</evidence>
<evidence type="ECO:0000259" key="13">
    <source>
        <dbReference type="PROSITE" id="PS51767"/>
    </source>
</evidence>